<dbReference type="EMBL" id="BAABFO010000016">
    <property type="protein sequence ID" value="GAA4337074.1"/>
    <property type="molecule type" value="Genomic_DNA"/>
</dbReference>
<dbReference type="Proteomes" id="UP001501671">
    <property type="component" value="Unassembled WGS sequence"/>
</dbReference>
<accession>A0ABP8HC52</accession>
<comment type="caution">
    <text evidence="1">The sequence shown here is derived from an EMBL/GenBank/DDBJ whole genome shotgun (WGS) entry which is preliminary data.</text>
</comment>
<name>A0ABP8HC52_9BURK</name>
<reference evidence="2" key="1">
    <citation type="journal article" date="2019" name="Int. J. Syst. Evol. Microbiol.">
        <title>The Global Catalogue of Microorganisms (GCM) 10K type strain sequencing project: providing services to taxonomists for standard genome sequencing and annotation.</title>
        <authorList>
            <consortium name="The Broad Institute Genomics Platform"/>
            <consortium name="The Broad Institute Genome Sequencing Center for Infectious Disease"/>
            <person name="Wu L."/>
            <person name="Ma J."/>
        </authorList>
    </citation>
    <scope>NUCLEOTIDE SEQUENCE [LARGE SCALE GENOMIC DNA]</scope>
    <source>
        <strain evidence="2">JCM 17666</strain>
    </source>
</reference>
<evidence type="ECO:0000313" key="2">
    <source>
        <dbReference type="Proteomes" id="UP001501671"/>
    </source>
</evidence>
<keyword evidence="2" id="KW-1185">Reference proteome</keyword>
<sequence>MAPVYECEEIRRLLLELNSLLLNNGEENWRRGIKAAIGELTNGGGEVNSLGWENARSIYKTMNEGGRGFAEYFFWSDDETKRILANEKLDALRAKLWEAFDL</sequence>
<dbReference type="RefSeq" id="WP_345250892.1">
    <property type="nucleotide sequence ID" value="NZ_BAABFO010000016.1"/>
</dbReference>
<gene>
    <name evidence="1" type="ORF">GCM10023144_32240</name>
</gene>
<organism evidence="1 2">
    <name type="scientific">Pigmentiphaga soli</name>
    <dbReference type="NCBI Taxonomy" id="1007095"/>
    <lineage>
        <taxon>Bacteria</taxon>
        <taxon>Pseudomonadati</taxon>
        <taxon>Pseudomonadota</taxon>
        <taxon>Betaproteobacteria</taxon>
        <taxon>Burkholderiales</taxon>
        <taxon>Alcaligenaceae</taxon>
        <taxon>Pigmentiphaga</taxon>
    </lineage>
</organism>
<evidence type="ECO:0000313" key="1">
    <source>
        <dbReference type="EMBL" id="GAA4337074.1"/>
    </source>
</evidence>
<protein>
    <submittedName>
        <fullName evidence="1">Uncharacterized protein</fullName>
    </submittedName>
</protein>
<proteinExistence type="predicted"/>